<dbReference type="PANTHER" id="PTHR43547:SF2">
    <property type="entry name" value="HYBRID SIGNAL TRANSDUCTION HISTIDINE KINASE C"/>
    <property type="match status" value="1"/>
</dbReference>
<evidence type="ECO:0000313" key="7">
    <source>
        <dbReference type="EMBL" id="RAI97470.1"/>
    </source>
</evidence>
<gene>
    <name evidence="7" type="ORF">LX64_05141</name>
</gene>
<dbReference type="InterPro" id="IPR011990">
    <property type="entry name" value="TPR-like_helical_dom_sf"/>
</dbReference>
<dbReference type="SUPFAM" id="SSF55874">
    <property type="entry name" value="ATPase domain of HSP90 chaperone/DNA topoisomerase II/histidine kinase"/>
    <property type="match status" value="1"/>
</dbReference>
<dbReference type="EMBL" id="QLLL01000016">
    <property type="protein sequence ID" value="RAI97470.1"/>
    <property type="molecule type" value="Genomic_DNA"/>
</dbReference>
<dbReference type="PROSITE" id="PS50109">
    <property type="entry name" value="HIS_KIN"/>
    <property type="match status" value="1"/>
</dbReference>
<dbReference type="RefSeq" id="WP_111600510.1">
    <property type="nucleotide sequence ID" value="NZ_QLLL01000016.1"/>
</dbReference>
<keyword evidence="7" id="KW-0418">Kinase</keyword>
<reference evidence="7 8" key="1">
    <citation type="submission" date="2018-06" db="EMBL/GenBank/DDBJ databases">
        <title>Genomic Encyclopedia of Archaeal and Bacterial Type Strains, Phase II (KMG-II): from individual species to whole genera.</title>
        <authorList>
            <person name="Goeker M."/>
        </authorList>
    </citation>
    <scope>NUCLEOTIDE SEQUENCE [LARGE SCALE GENOMIC DNA]</scope>
    <source>
        <strain evidence="7 8">DSM 23857</strain>
    </source>
</reference>
<dbReference type="Proteomes" id="UP000249547">
    <property type="component" value="Unassembled WGS sequence"/>
</dbReference>
<keyword evidence="4" id="KW-1133">Transmembrane helix</keyword>
<keyword evidence="7" id="KW-0808">Transferase</keyword>
<organism evidence="7 8">
    <name type="scientific">Chitinophaga skermanii</name>
    <dbReference type="NCBI Taxonomy" id="331697"/>
    <lineage>
        <taxon>Bacteria</taxon>
        <taxon>Pseudomonadati</taxon>
        <taxon>Bacteroidota</taxon>
        <taxon>Chitinophagia</taxon>
        <taxon>Chitinophagales</taxon>
        <taxon>Chitinophagaceae</taxon>
        <taxon>Chitinophaga</taxon>
    </lineage>
</organism>
<dbReference type="SMART" id="SM00388">
    <property type="entry name" value="HisKA"/>
    <property type="match status" value="1"/>
</dbReference>
<dbReference type="Pfam" id="PF13374">
    <property type="entry name" value="TPR_10"/>
    <property type="match status" value="1"/>
</dbReference>
<dbReference type="Pfam" id="PF02518">
    <property type="entry name" value="HATPase_c"/>
    <property type="match status" value="1"/>
</dbReference>
<proteinExistence type="predicted"/>
<evidence type="ECO:0000313" key="8">
    <source>
        <dbReference type="Proteomes" id="UP000249547"/>
    </source>
</evidence>
<evidence type="ECO:0000256" key="3">
    <source>
        <dbReference type="ARBA" id="ARBA00022553"/>
    </source>
</evidence>
<feature type="domain" description="Histidine kinase" evidence="6">
    <location>
        <begin position="410"/>
        <end position="623"/>
    </location>
</feature>
<comment type="catalytic activity">
    <reaction evidence="1">
        <text>ATP + protein L-histidine = ADP + protein N-phospho-L-histidine.</text>
        <dbReference type="EC" id="2.7.13.3"/>
    </reaction>
</comment>
<dbReference type="InterPro" id="IPR036097">
    <property type="entry name" value="HisK_dim/P_sf"/>
</dbReference>
<dbReference type="GO" id="GO:0000155">
    <property type="term" value="F:phosphorelay sensor kinase activity"/>
    <property type="evidence" value="ECO:0007669"/>
    <property type="project" value="InterPro"/>
</dbReference>
<keyword evidence="3" id="KW-0597">Phosphoprotein</keyword>
<comment type="caution">
    <text evidence="7">The sequence shown here is derived from an EMBL/GenBank/DDBJ whole genome shotgun (WGS) entry which is preliminary data.</text>
</comment>
<dbReference type="PANTHER" id="PTHR43547">
    <property type="entry name" value="TWO-COMPONENT HISTIDINE KINASE"/>
    <property type="match status" value="1"/>
</dbReference>
<accession>A0A327PYZ0</accession>
<dbReference type="InterPro" id="IPR003661">
    <property type="entry name" value="HisK_dim/P_dom"/>
</dbReference>
<dbReference type="CDD" id="cd00075">
    <property type="entry name" value="HATPase"/>
    <property type="match status" value="1"/>
</dbReference>
<dbReference type="AlphaFoldDB" id="A0A327PYZ0"/>
<dbReference type="OrthoDB" id="1301080at2"/>
<keyword evidence="4" id="KW-0812">Transmembrane</keyword>
<evidence type="ECO:0000256" key="2">
    <source>
        <dbReference type="ARBA" id="ARBA00012438"/>
    </source>
</evidence>
<feature type="signal peptide" evidence="5">
    <location>
        <begin position="1"/>
        <end position="22"/>
    </location>
</feature>
<evidence type="ECO:0000256" key="4">
    <source>
        <dbReference type="SAM" id="Phobius"/>
    </source>
</evidence>
<dbReference type="SUPFAM" id="SSF48452">
    <property type="entry name" value="TPR-like"/>
    <property type="match status" value="2"/>
</dbReference>
<feature type="chain" id="PRO_5016311658" description="histidine kinase" evidence="5">
    <location>
        <begin position="23"/>
        <end position="623"/>
    </location>
</feature>
<dbReference type="Gene3D" id="1.25.40.10">
    <property type="entry name" value="Tetratricopeptide repeat domain"/>
    <property type="match status" value="1"/>
</dbReference>
<dbReference type="SUPFAM" id="SSF47384">
    <property type="entry name" value="Homodimeric domain of signal transducing histidine kinase"/>
    <property type="match status" value="1"/>
</dbReference>
<evidence type="ECO:0000259" key="6">
    <source>
        <dbReference type="PROSITE" id="PS50109"/>
    </source>
</evidence>
<name>A0A327PYZ0_9BACT</name>
<protein>
    <recommendedName>
        <fullName evidence="2">histidine kinase</fullName>
        <ecNumber evidence="2">2.7.13.3</ecNumber>
    </recommendedName>
</protein>
<evidence type="ECO:0000256" key="1">
    <source>
        <dbReference type="ARBA" id="ARBA00000085"/>
    </source>
</evidence>
<evidence type="ECO:0000256" key="5">
    <source>
        <dbReference type="SAM" id="SignalP"/>
    </source>
</evidence>
<dbReference type="SMART" id="SM00387">
    <property type="entry name" value="HATPase_c"/>
    <property type="match status" value="1"/>
</dbReference>
<dbReference type="Gene3D" id="3.30.565.10">
    <property type="entry name" value="Histidine kinase-like ATPase, C-terminal domain"/>
    <property type="match status" value="1"/>
</dbReference>
<keyword evidence="4" id="KW-0472">Membrane</keyword>
<dbReference type="Gene3D" id="1.10.287.130">
    <property type="match status" value="1"/>
</dbReference>
<keyword evidence="5" id="KW-0732">Signal</keyword>
<dbReference type="CDD" id="cd00082">
    <property type="entry name" value="HisKA"/>
    <property type="match status" value="1"/>
</dbReference>
<dbReference type="InterPro" id="IPR003594">
    <property type="entry name" value="HATPase_dom"/>
</dbReference>
<sequence length="623" mass="71448">MKFISVIILLASCLLSTLPTLSQEQRITTQEPYVRVNPDSIAKVDQLNALAAHYYMHQLDTSFLYSKEAQAIAVRNGYERGEGMALHNIGVYYTLKNNWIAASHFYAQALRVFERINDTELTCLTHSDIGTSYLFYEGKQAEAQTYLAQAFQDGLHLEKDSVFAYVLANYYSIWKANPHMQDSANWAIQRAAQIGEKYHDTRIKSYVHLLQAGELFVNGKKQAACDLLQVVANTAIQNQQEYIAIQAYTSLYSNRLDMNDPQAIQFFKKAYDLGMKAGYRELMVDAVDTLFNYYDRQGNIPEALKYAREMMQLNDSQKLSKHASDEHYIDHLLVETTVRNQSLSTSNRRLIVTILGILFISIIIIAYIFYRSYRKAKQYAFRLRDKNVEILDKNKQLQADAAFKNKLLSIIAHDFRAPLANIIQLAAVNKDQPFDQDSMSMMLETISATSQNTLDLFENTLRWIKSQLPGFVYHPQNLLVQTLLEEAVESFRLDINTKQLNIVYETDPSLSLMADREMVQFVNRNLIHNAIKFSSRNEPITIQSVRKHNRIIVSIKNLGTPIKADQLEHIFEIQPGHQNTNRYNKGAGVALIICKDFIEMMNGEIHAAHDHETTTFSYELPVE</sequence>
<keyword evidence="8" id="KW-1185">Reference proteome</keyword>
<dbReference type="InterPro" id="IPR036890">
    <property type="entry name" value="HATPase_C_sf"/>
</dbReference>
<feature type="transmembrane region" description="Helical" evidence="4">
    <location>
        <begin position="350"/>
        <end position="370"/>
    </location>
</feature>
<dbReference type="InterPro" id="IPR005467">
    <property type="entry name" value="His_kinase_dom"/>
</dbReference>
<dbReference type="EC" id="2.7.13.3" evidence="2"/>